<gene>
    <name evidence="2" type="ORF">LVJ83_10330</name>
</gene>
<proteinExistence type="predicted"/>
<evidence type="ECO:0000313" key="2">
    <source>
        <dbReference type="EMBL" id="UOO81355.1"/>
    </source>
</evidence>
<dbReference type="InterPro" id="IPR036249">
    <property type="entry name" value="Thioredoxin-like_sf"/>
</dbReference>
<dbReference type="SUPFAM" id="SSF52833">
    <property type="entry name" value="Thioredoxin-like"/>
    <property type="match status" value="1"/>
</dbReference>
<dbReference type="Pfam" id="PF00085">
    <property type="entry name" value="Thioredoxin"/>
    <property type="match status" value="1"/>
</dbReference>
<reference evidence="2 3" key="1">
    <citation type="journal article" date="2022" name="Res Sq">
        <title>Evolution of multicellular longitudinally dividing oral cavity symbionts (Neisseriaceae).</title>
        <authorList>
            <person name="Nyongesa S."/>
            <person name="Weber P."/>
            <person name="Bernet E."/>
            <person name="Pullido F."/>
            <person name="Nieckarz M."/>
            <person name="Delaby M."/>
            <person name="Nieves C."/>
            <person name="Viehboeck T."/>
            <person name="Krause N."/>
            <person name="Rivera-Millot A."/>
            <person name="Nakamura A."/>
            <person name="Vischer N."/>
            <person name="VanNieuwenhze M."/>
            <person name="Brun Y."/>
            <person name="Cava F."/>
            <person name="Bulgheresi S."/>
            <person name="Veyrier F."/>
        </authorList>
    </citation>
    <scope>NUCLEOTIDE SEQUENCE [LARGE SCALE GENOMIC DNA]</scope>
    <source>
        <strain evidence="2 3">CCUG 63373m</strain>
    </source>
</reference>
<organism evidence="2 3">
    <name type="scientific">Uruburuella testudinis</name>
    <dbReference type="NCBI Taxonomy" id="1282863"/>
    <lineage>
        <taxon>Bacteria</taxon>
        <taxon>Pseudomonadati</taxon>
        <taxon>Pseudomonadota</taxon>
        <taxon>Betaproteobacteria</taxon>
        <taxon>Neisseriales</taxon>
        <taxon>Neisseriaceae</taxon>
        <taxon>Uruburuella</taxon>
    </lineage>
</organism>
<dbReference type="Proteomes" id="UP000829817">
    <property type="component" value="Chromosome"/>
</dbReference>
<feature type="domain" description="Thioredoxin" evidence="1">
    <location>
        <begin position="9"/>
        <end position="94"/>
    </location>
</feature>
<evidence type="ECO:0000313" key="3">
    <source>
        <dbReference type="Proteomes" id="UP000829817"/>
    </source>
</evidence>
<dbReference type="RefSeq" id="WP_244784424.1">
    <property type="nucleotide sequence ID" value="NZ_CP091508.1"/>
</dbReference>
<protein>
    <submittedName>
        <fullName evidence="2">Thioredoxin family protein</fullName>
    </submittedName>
</protein>
<dbReference type="Gene3D" id="3.40.30.10">
    <property type="entry name" value="Glutaredoxin"/>
    <property type="match status" value="1"/>
</dbReference>
<dbReference type="CDD" id="cd02947">
    <property type="entry name" value="TRX_family"/>
    <property type="match status" value="1"/>
</dbReference>
<sequence length="106" mass="11929">MKPLSTPADIERHLADHRLALLYIKAPHCGVCHAVQPKVARLLQDWPQVAAATADIAEMPEMAGRFHALTVPLVMLFADGKEVWRAARFIRLQELQDALAIWVRQI</sequence>
<accession>A0ABY4DQP4</accession>
<dbReference type="EMBL" id="CP091508">
    <property type="protein sequence ID" value="UOO81355.1"/>
    <property type="molecule type" value="Genomic_DNA"/>
</dbReference>
<name>A0ABY4DQP4_9NEIS</name>
<dbReference type="InterPro" id="IPR013766">
    <property type="entry name" value="Thioredoxin_domain"/>
</dbReference>
<keyword evidence="3" id="KW-1185">Reference proteome</keyword>
<evidence type="ECO:0000259" key="1">
    <source>
        <dbReference type="Pfam" id="PF00085"/>
    </source>
</evidence>